<dbReference type="SUPFAM" id="SSF54106">
    <property type="entry name" value="LysM domain"/>
    <property type="match status" value="1"/>
</dbReference>
<dbReference type="CDD" id="cd00118">
    <property type="entry name" value="LysM"/>
    <property type="match status" value="1"/>
</dbReference>
<dbReference type="PROSITE" id="PS00922">
    <property type="entry name" value="TRANSGLYCOSYLASE"/>
    <property type="match status" value="1"/>
</dbReference>
<organism evidence="5 6">
    <name type="scientific">Halomonas dongshanensis</name>
    <dbReference type="NCBI Taxonomy" id="2890835"/>
    <lineage>
        <taxon>Bacteria</taxon>
        <taxon>Pseudomonadati</taxon>
        <taxon>Pseudomonadota</taxon>
        <taxon>Gammaproteobacteria</taxon>
        <taxon>Oceanospirillales</taxon>
        <taxon>Halomonadaceae</taxon>
        <taxon>Halomonas</taxon>
    </lineage>
</organism>
<protein>
    <submittedName>
        <fullName evidence="5">Transglycosylase SLT domain-containing protein</fullName>
    </submittedName>
</protein>
<feature type="compositionally biased region" description="Polar residues" evidence="2">
    <location>
        <begin position="50"/>
        <end position="64"/>
    </location>
</feature>
<dbReference type="Pfam" id="PF01476">
    <property type="entry name" value="LysM"/>
    <property type="match status" value="1"/>
</dbReference>
<evidence type="ECO:0000256" key="2">
    <source>
        <dbReference type="SAM" id="MobiDB-lite"/>
    </source>
</evidence>
<comment type="caution">
    <text evidence="5">The sequence shown here is derived from an EMBL/GenBank/DDBJ whole genome shotgun (WGS) entry which is preliminary data.</text>
</comment>
<accession>A0ABT2EG44</accession>
<dbReference type="InterPro" id="IPR008258">
    <property type="entry name" value="Transglycosylase_SLT_dom_1"/>
</dbReference>
<sequence>MTYRTIRQRLMLSAGSTVIAGLLLAAAANSQASYSTTSAATPSPYAPRDMSSSAPTGQPMTPDSSLAAPTTPQPTSFQTSFWESLTLEPKDAWGILRDSFKWQDTPLPPDAQARVDEWIDFYSSSPTHLAEITERSSMWLAWIAQQVSSRQLPGEIALIPFVESSFDPAARSNRGAAGLWQFMPGTGDAMGLVRNGTYDGRLDVITSTQAALDYIELQAEQWYDGNLQLSLAAYNAGAGTVNRARHSAQAQGLAGDYWQLSLPNETMQYLPKLYAIAAIIDDPARYNVSLPEVHTEPAFAKVQLDHSVTLAQASALLEVSQASLAELNPGLLNGAIDPRNVQTLLVPEEVDSEVLAQLSQGESTLASSPSYASAANTAPSIPKTYRVARGDNLSAIAARYGVAVDDLMQWNGIERANALQTGQLLTLSAQ</sequence>
<dbReference type="SMART" id="SM00257">
    <property type="entry name" value="LysM"/>
    <property type="match status" value="1"/>
</dbReference>
<keyword evidence="3" id="KW-0732">Signal</keyword>
<feature type="chain" id="PRO_5045759883" evidence="3">
    <location>
        <begin position="33"/>
        <end position="430"/>
    </location>
</feature>
<feature type="signal peptide" evidence="3">
    <location>
        <begin position="1"/>
        <end position="32"/>
    </location>
</feature>
<evidence type="ECO:0000256" key="3">
    <source>
        <dbReference type="SAM" id="SignalP"/>
    </source>
</evidence>
<dbReference type="PANTHER" id="PTHR37423:SF2">
    <property type="entry name" value="MEMBRANE-BOUND LYTIC MUREIN TRANSGLYCOSYLASE C"/>
    <property type="match status" value="1"/>
</dbReference>
<reference evidence="5" key="1">
    <citation type="submission" date="2021-11" db="EMBL/GenBank/DDBJ databases">
        <title>Halomonas sp., isolated from a coastal aquaculture zone in Dongshan Bay.</title>
        <authorList>
            <person name="Lin W."/>
        </authorList>
    </citation>
    <scope>NUCLEOTIDE SEQUENCE</scope>
    <source>
        <strain evidence="5">Yzlin-01</strain>
    </source>
</reference>
<dbReference type="PROSITE" id="PS51782">
    <property type="entry name" value="LYSM"/>
    <property type="match status" value="1"/>
</dbReference>
<dbReference type="InterPro" id="IPR018392">
    <property type="entry name" value="LysM"/>
</dbReference>
<feature type="compositionally biased region" description="Low complexity" evidence="2">
    <location>
        <begin position="35"/>
        <end position="47"/>
    </location>
</feature>
<feature type="compositionally biased region" description="Low complexity" evidence="2">
    <location>
        <begin position="67"/>
        <end position="78"/>
    </location>
</feature>
<dbReference type="InterPro" id="IPR023346">
    <property type="entry name" value="Lysozyme-like_dom_sf"/>
</dbReference>
<dbReference type="PANTHER" id="PTHR37423">
    <property type="entry name" value="SOLUBLE LYTIC MUREIN TRANSGLYCOSYLASE-RELATED"/>
    <property type="match status" value="1"/>
</dbReference>
<keyword evidence="6" id="KW-1185">Reference proteome</keyword>
<proteinExistence type="inferred from homology"/>
<evidence type="ECO:0000313" key="5">
    <source>
        <dbReference type="EMBL" id="MCS2610558.1"/>
    </source>
</evidence>
<evidence type="ECO:0000313" key="6">
    <source>
        <dbReference type="Proteomes" id="UP001165542"/>
    </source>
</evidence>
<dbReference type="RefSeq" id="WP_259037053.1">
    <property type="nucleotide sequence ID" value="NZ_JAJISC010000007.1"/>
</dbReference>
<evidence type="ECO:0000259" key="4">
    <source>
        <dbReference type="PROSITE" id="PS51782"/>
    </source>
</evidence>
<evidence type="ECO:0000256" key="1">
    <source>
        <dbReference type="ARBA" id="ARBA00007734"/>
    </source>
</evidence>
<name>A0ABT2EG44_9GAMM</name>
<dbReference type="InterPro" id="IPR000189">
    <property type="entry name" value="Transglyc_AS"/>
</dbReference>
<dbReference type="Proteomes" id="UP001165542">
    <property type="component" value="Unassembled WGS sequence"/>
</dbReference>
<feature type="region of interest" description="Disordered" evidence="2">
    <location>
        <begin position="35"/>
        <end position="78"/>
    </location>
</feature>
<dbReference type="Gene3D" id="1.10.530.10">
    <property type="match status" value="1"/>
</dbReference>
<dbReference type="EMBL" id="JAJISC010000007">
    <property type="protein sequence ID" value="MCS2610558.1"/>
    <property type="molecule type" value="Genomic_DNA"/>
</dbReference>
<feature type="domain" description="LysM" evidence="4">
    <location>
        <begin position="383"/>
        <end position="427"/>
    </location>
</feature>
<dbReference type="SUPFAM" id="SSF53955">
    <property type="entry name" value="Lysozyme-like"/>
    <property type="match status" value="1"/>
</dbReference>
<comment type="similarity">
    <text evidence="1">Belongs to the transglycosylase Slt family.</text>
</comment>
<dbReference type="Gene3D" id="3.10.350.10">
    <property type="entry name" value="LysM domain"/>
    <property type="match status" value="1"/>
</dbReference>
<dbReference type="InterPro" id="IPR036779">
    <property type="entry name" value="LysM_dom_sf"/>
</dbReference>
<gene>
    <name evidence="5" type="ORF">LLY24_14655</name>
</gene>
<dbReference type="Pfam" id="PF01464">
    <property type="entry name" value="SLT"/>
    <property type="match status" value="1"/>
</dbReference>
<dbReference type="CDD" id="cd16894">
    <property type="entry name" value="MltD-like"/>
    <property type="match status" value="1"/>
</dbReference>